<evidence type="ECO:0000313" key="1">
    <source>
        <dbReference type="EMBL" id="KAG5652471.1"/>
    </source>
</evidence>
<sequence length="218" mass="24478">MVDYTVSISCEDQLSPMGGNFDLRFSRCRTWEDGKVEKEKDLFNPHDDAEPFLRNILRHGHGRLAPSLHRLVTLLRDTLPIVTELEEIRQKGEQEGRSVDTFAKAAGWYRILDADRRHALDFRLMSDRRVAILDGSYSVFEPNSVSSTESSDILGLVPIPQFKEIVTEVVRVMISSGKIYQGTVAVVDVGVVCDTAIVRDLGRTIHAKALQQHLSSIS</sequence>
<evidence type="ECO:0000313" key="2">
    <source>
        <dbReference type="Proteomes" id="UP000717328"/>
    </source>
</evidence>
<reference evidence="1" key="1">
    <citation type="submission" date="2021-02" db="EMBL/GenBank/DDBJ databases">
        <authorList>
            <person name="Nieuwenhuis M."/>
            <person name="Van De Peppel L.J.J."/>
        </authorList>
    </citation>
    <scope>NUCLEOTIDE SEQUENCE</scope>
    <source>
        <strain evidence="1">D49</strain>
    </source>
</reference>
<proteinExistence type="predicted"/>
<dbReference type="OrthoDB" id="205099at2759"/>
<name>A0A9P7KMD6_9AGAR</name>
<gene>
    <name evidence="1" type="ORF">H0H81_004879</name>
</gene>
<organism evidence="1 2">
    <name type="scientific">Sphagnurus paluster</name>
    <dbReference type="NCBI Taxonomy" id="117069"/>
    <lineage>
        <taxon>Eukaryota</taxon>
        <taxon>Fungi</taxon>
        <taxon>Dikarya</taxon>
        <taxon>Basidiomycota</taxon>
        <taxon>Agaricomycotina</taxon>
        <taxon>Agaricomycetes</taxon>
        <taxon>Agaricomycetidae</taxon>
        <taxon>Agaricales</taxon>
        <taxon>Tricholomatineae</taxon>
        <taxon>Lyophyllaceae</taxon>
        <taxon>Sphagnurus</taxon>
    </lineage>
</organism>
<accession>A0A9P7KMD6</accession>
<comment type="caution">
    <text evidence="1">The sequence shown here is derived from an EMBL/GenBank/DDBJ whole genome shotgun (WGS) entry which is preliminary data.</text>
</comment>
<keyword evidence="2" id="KW-1185">Reference proteome</keyword>
<protein>
    <submittedName>
        <fullName evidence="1">Uncharacterized protein</fullName>
    </submittedName>
</protein>
<dbReference type="AlphaFoldDB" id="A0A9P7KMD6"/>
<reference evidence="1" key="2">
    <citation type="submission" date="2021-10" db="EMBL/GenBank/DDBJ databases">
        <title>Phylogenomics reveals ancestral predisposition of the termite-cultivated fungus Termitomyces towards a domesticated lifestyle.</title>
        <authorList>
            <person name="Auxier B."/>
            <person name="Grum-Grzhimaylo A."/>
            <person name="Cardenas M.E."/>
            <person name="Lodge J.D."/>
            <person name="Laessoe T."/>
            <person name="Pedersen O."/>
            <person name="Smith M.E."/>
            <person name="Kuyper T.W."/>
            <person name="Franco-Molano E.A."/>
            <person name="Baroni T.J."/>
            <person name="Aanen D.K."/>
        </authorList>
    </citation>
    <scope>NUCLEOTIDE SEQUENCE</scope>
    <source>
        <strain evidence="1">D49</strain>
    </source>
</reference>
<dbReference type="Proteomes" id="UP000717328">
    <property type="component" value="Unassembled WGS sequence"/>
</dbReference>
<dbReference type="EMBL" id="JABCKI010000124">
    <property type="protein sequence ID" value="KAG5652471.1"/>
    <property type="molecule type" value="Genomic_DNA"/>
</dbReference>